<dbReference type="PANTHER" id="PTHR30040">
    <property type="entry name" value="THIAMINE BIOSYNTHESIS LIPOPROTEIN APBE"/>
    <property type="match status" value="1"/>
</dbReference>
<dbReference type="EMBL" id="CP138858">
    <property type="protein sequence ID" value="WPJ96213.1"/>
    <property type="molecule type" value="Genomic_DNA"/>
</dbReference>
<keyword evidence="12" id="KW-1185">Reference proteome</keyword>
<keyword evidence="7" id="KW-0274">FAD</keyword>
<dbReference type="EC" id="2.7.1.180" evidence="2"/>
<dbReference type="Proteomes" id="UP001324993">
    <property type="component" value="Chromosome"/>
</dbReference>
<evidence type="ECO:0000256" key="1">
    <source>
        <dbReference type="ARBA" id="ARBA00001946"/>
    </source>
</evidence>
<dbReference type="SUPFAM" id="SSF143631">
    <property type="entry name" value="ApbE-like"/>
    <property type="match status" value="1"/>
</dbReference>
<evidence type="ECO:0000313" key="12">
    <source>
        <dbReference type="Proteomes" id="UP001324993"/>
    </source>
</evidence>
<evidence type="ECO:0000256" key="6">
    <source>
        <dbReference type="ARBA" id="ARBA00022723"/>
    </source>
</evidence>
<evidence type="ECO:0000256" key="7">
    <source>
        <dbReference type="ARBA" id="ARBA00022827"/>
    </source>
</evidence>
<comment type="catalytic activity">
    <reaction evidence="10">
        <text>L-threonyl-[protein] + FAD = FMN-L-threonyl-[protein] + AMP + H(+)</text>
        <dbReference type="Rhea" id="RHEA:36847"/>
        <dbReference type="Rhea" id="RHEA-COMP:11060"/>
        <dbReference type="Rhea" id="RHEA-COMP:11061"/>
        <dbReference type="ChEBI" id="CHEBI:15378"/>
        <dbReference type="ChEBI" id="CHEBI:30013"/>
        <dbReference type="ChEBI" id="CHEBI:57692"/>
        <dbReference type="ChEBI" id="CHEBI:74257"/>
        <dbReference type="ChEBI" id="CHEBI:456215"/>
        <dbReference type="EC" id="2.7.1.180"/>
    </reaction>
</comment>
<comment type="cofactor">
    <cofactor evidence="1">
        <name>Mg(2+)</name>
        <dbReference type="ChEBI" id="CHEBI:18420"/>
    </cofactor>
</comment>
<dbReference type="PANTHER" id="PTHR30040:SF2">
    <property type="entry name" value="FAD:PROTEIN FMN TRANSFERASE"/>
    <property type="match status" value="1"/>
</dbReference>
<dbReference type="RefSeq" id="WP_319833076.1">
    <property type="nucleotide sequence ID" value="NZ_CP138858.1"/>
</dbReference>
<reference evidence="11 12" key="1">
    <citation type="submission" date="2023-11" db="EMBL/GenBank/DDBJ databases">
        <title>Coraliomargarita sp. nov., isolated from marine algae.</title>
        <authorList>
            <person name="Lee J.K."/>
            <person name="Baek J.H."/>
            <person name="Kim J.M."/>
            <person name="Choi D.G."/>
            <person name="Jeon C.O."/>
        </authorList>
    </citation>
    <scope>NUCLEOTIDE SEQUENCE [LARGE SCALE GENOMIC DNA]</scope>
    <source>
        <strain evidence="11 12">J2-16</strain>
    </source>
</reference>
<evidence type="ECO:0000256" key="9">
    <source>
        <dbReference type="ARBA" id="ARBA00031306"/>
    </source>
</evidence>
<dbReference type="Gene3D" id="3.10.520.10">
    <property type="entry name" value="ApbE-like domains"/>
    <property type="match status" value="1"/>
</dbReference>
<evidence type="ECO:0000256" key="2">
    <source>
        <dbReference type="ARBA" id="ARBA00011955"/>
    </source>
</evidence>
<keyword evidence="4" id="KW-0285">Flavoprotein</keyword>
<dbReference type="InterPro" id="IPR003374">
    <property type="entry name" value="ApbE-like_sf"/>
</dbReference>
<name>A0ABZ0RL89_9BACT</name>
<dbReference type="Pfam" id="PF02424">
    <property type="entry name" value="ApbE"/>
    <property type="match status" value="1"/>
</dbReference>
<evidence type="ECO:0000313" key="11">
    <source>
        <dbReference type="EMBL" id="WPJ96213.1"/>
    </source>
</evidence>
<dbReference type="InterPro" id="IPR024932">
    <property type="entry name" value="ApbE"/>
</dbReference>
<gene>
    <name evidence="11" type="ORF">SH580_00670</name>
</gene>
<evidence type="ECO:0000256" key="10">
    <source>
        <dbReference type="ARBA" id="ARBA00048540"/>
    </source>
</evidence>
<accession>A0ABZ0RL89</accession>
<sequence length="271" mass="29326">MSLLHTYTHEAMKTTFSLRLISNDPALANSAASACIARIDAIEASLSRYIEGSDIWQINQMESDQSLFVSEDCHACLRLALEAGQETQGLFDCSLGRLIEHTKQAQPGERPKLSGQLMLDPNRPAVHCIERGREIDLGGIGKGYALDQLQITLNELGIKCALLAAGASTQLAFGERTWDIALGGDNSTLTIQLKNQALSSSGTAIQGSHIVSLDPNFLNYSRPRVWVIHSSAAKADAYSTAALLTPRLKSLKGLHSSVRFFEESTNGIVES</sequence>
<evidence type="ECO:0000256" key="4">
    <source>
        <dbReference type="ARBA" id="ARBA00022630"/>
    </source>
</evidence>
<keyword evidence="8" id="KW-0460">Magnesium</keyword>
<proteinExistence type="predicted"/>
<dbReference type="GO" id="GO:0016740">
    <property type="term" value="F:transferase activity"/>
    <property type="evidence" value="ECO:0007669"/>
    <property type="project" value="UniProtKB-KW"/>
</dbReference>
<organism evidence="11 12">
    <name type="scientific">Coraliomargarita algicola</name>
    <dbReference type="NCBI Taxonomy" id="3092156"/>
    <lineage>
        <taxon>Bacteria</taxon>
        <taxon>Pseudomonadati</taxon>
        <taxon>Verrucomicrobiota</taxon>
        <taxon>Opitutia</taxon>
        <taxon>Puniceicoccales</taxon>
        <taxon>Coraliomargaritaceae</taxon>
        <taxon>Coraliomargarita</taxon>
    </lineage>
</organism>
<evidence type="ECO:0000256" key="3">
    <source>
        <dbReference type="ARBA" id="ARBA00016337"/>
    </source>
</evidence>
<evidence type="ECO:0000256" key="5">
    <source>
        <dbReference type="ARBA" id="ARBA00022679"/>
    </source>
</evidence>
<evidence type="ECO:0000256" key="8">
    <source>
        <dbReference type="ARBA" id="ARBA00022842"/>
    </source>
</evidence>
<keyword evidence="5 11" id="KW-0808">Transferase</keyword>
<keyword evidence="6" id="KW-0479">Metal-binding</keyword>
<protein>
    <recommendedName>
        <fullName evidence="3">FAD:protein FMN transferase</fullName>
        <ecNumber evidence="2">2.7.1.180</ecNumber>
    </recommendedName>
    <alternativeName>
        <fullName evidence="9">Flavin transferase</fullName>
    </alternativeName>
</protein>